<dbReference type="RefSeq" id="WP_150905801.1">
    <property type="nucleotide sequence ID" value="NZ_VTWT01000013.1"/>
</dbReference>
<dbReference type="InterPro" id="IPR010827">
    <property type="entry name" value="BamA/TamA_POTRA"/>
</dbReference>
<dbReference type="PANTHER" id="PTHR12815">
    <property type="entry name" value="SORTING AND ASSEMBLY MACHINERY SAMM50 PROTEIN FAMILY MEMBER"/>
    <property type="match status" value="1"/>
</dbReference>
<evidence type="ECO:0000256" key="3">
    <source>
        <dbReference type="ARBA" id="ARBA00022729"/>
    </source>
</evidence>
<evidence type="ECO:0000259" key="7">
    <source>
        <dbReference type="Pfam" id="PF07244"/>
    </source>
</evidence>
<dbReference type="InterPro" id="IPR000184">
    <property type="entry name" value="Bac_surfAg_D15"/>
</dbReference>
<evidence type="ECO:0000256" key="4">
    <source>
        <dbReference type="ARBA" id="ARBA00023136"/>
    </source>
</evidence>
<organism evidence="8 9">
    <name type="scientific">Adhaeribacter soli</name>
    <dbReference type="NCBI Taxonomy" id="2607655"/>
    <lineage>
        <taxon>Bacteria</taxon>
        <taxon>Pseudomonadati</taxon>
        <taxon>Bacteroidota</taxon>
        <taxon>Cytophagia</taxon>
        <taxon>Cytophagales</taxon>
        <taxon>Hymenobacteraceae</taxon>
        <taxon>Adhaeribacter</taxon>
    </lineage>
</organism>
<evidence type="ECO:0000256" key="5">
    <source>
        <dbReference type="ARBA" id="ARBA00023237"/>
    </source>
</evidence>
<dbReference type="Pfam" id="PF01103">
    <property type="entry name" value="Omp85"/>
    <property type="match status" value="1"/>
</dbReference>
<keyword evidence="4" id="KW-0472">Membrane</keyword>
<comment type="caution">
    <text evidence="8">The sequence shown here is derived from an EMBL/GenBank/DDBJ whole genome shotgun (WGS) entry which is preliminary data.</text>
</comment>
<keyword evidence="5" id="KW-0998">Cell outer membrane</keyword>
<dbReference type="Pfam" id="PF07244">
    <property type="entry name" value="POTRA"/>
    <property type="match status" value="1"/>
</dbReference>
<reference evidence="8 9" key="1">
    <citation type="submission" date="2019-09" db="EMBL/GenBank/DDBJ databases">
        <title>Genome sequence of Adhaeribacter sp. M2.</title>
        <authorList>
            <person name="Srinivasan S."/>
        </authorList>
    </citation>
    <scope>NUCLEOTIDE SEQUENCE [LARGE SCALE GENOMIC DNA]</scope>
    <source>
        <strain evidence="8 9">M2</strain>
    </source>
</reference>
<evidence type="ECO:0000256" key="2">
    <source>
        <dbReference type="ARBA" id="ARBA00022692"/>
    </source>
</evidence>
<dbReference type="EMBL" id="VTWT01000013">
    <property type="protein sequence ID" value="KAA9325190.1"/>
    <property type="molecule type" value="Genomic_DNA"/>
</dbReference>
<dbReference type="Proteomes" id="UP000326570">
    <property type="component" value="Unassembled WGS sequence"/>
</dbReference>
<dbReference type="Gene3D" id="2.40.160.50">
    <property type="entry name" value="membrane protein fhac: a member of the omp85/tpsb transporter family"/>
    <property type="match status" value="1"/>
</dbReference>
<keyword evidence="2" id="KW-0812">Transmembrane</keyword>
<dbReference type="InterPro" id="IPR039910">
    <property type="entry name" value="D15-like"/>
</dbReference>
<feature type="domain" description="POTRA" evidence="7">
    <location>
        <begin position="142"/>
        <end position="190"/>
    </location>
</feature>
<name>A0A5N1INX8_9BACT</name>
<evidence type="ECO:0000313" key="9">
    <source>
        <dbReference type="Proteomes" id="UP000326570"/>
    </source>
</evidence>
<protein>
    <submittedName>
        <fullName evidence="8">BamA/TamA family outer membrane protein</fullName>
    </submittedName>
</protein>
<evidence type="ECO:0000256" key="1">
    <source>
        <dbReference type="ARBA" id="ARBA00004370"/>
    </source>
</evidence>
<dbReference type="PROSITE" id="PS51257">
    <property type="entry name" value="PROKAR_LIPOPROTEIN"/>
    <property type="match status" value="1"/>
</dbReference>
<sequence>MTTRVYILGLTITIFILAGCSPTRHLKGNEKLLYDLELNGVNQNKPEDIETLYRQQPNRKIPVIGWMPYLSVYNFGKALYNPAKVQRQIETQQARFDKKIKQAGTDSARVVKLSEKRENRLARLTRKKEQGNWLMRSVGEPPAIYDSVLTAETVSQINTYLNSKGFFHNKVNSEVKEKGKKVYLTLNVTENQPFKITEHAYNIPDTAVYRLVVQNPEKPVYVGKNYDEAFLTQERDRLETLLRNNGYYDFRKQFITFDVDTSYGGNTVRMQTVISNPSDTVGHKMYTIRKIFFVGDAGQDRFGVKRDTVVYNKVNYLWYNKYVNPKILDKKIRFSAGQPYSMVRTNRTLRQLADLDVYRFAAVNYTAVKDSLQPMLDAYVNVSPAKRFQESTEAGFNISTFTTSQLSPLPFGSIRFKVRNVFGGAENLELGLRLGLEAQPSSVTEGLVTTTELGGNVALYFPKFLFPLSLINKYNVSLYSPRTRINSAFTYTNREDYTRTITELSLDYFWYRSQRLQYILSLADINFVDVARISPAYQTYLESLSSRGIPLIETFKSGVISSVNATMLYNSNDINQTRDAKYIKIYAEIGNLPSVLTGGKTEGFSGWLADFISERTNNTLRSYSYVRFNADYRRYFKLKEKMFVVGRGNFGLATSVPKGNDNVLPYDKFYFAGGGSSLRAWRPRKLGPGSYSPPYRLDDNGNIVTVNGFPQRDYRPEQPGEILIESNMEYRFNIFSYFDGALFVDAGNVWTLKEDDSRPGGSFSKDFYKEIAVGTGFGLRMNFSFLIVRFDIATKVFDPAEPEGERFVLDRFRFTRMFSSKNMQNSFNLGIGYPF</sequence>
<dbReference type="GO" id="GO:0019867">
    <property type="term" value="C:outer membrane"/>
    <property type="evidence" value="ECO:0007669"/>
    <property type="project" value="InterPro"/>
</dbReference>
<feature type="domain" description="Bacterial surface antigen (D15)" evidence="6">
    <location>
        <begin position="605"/>
        <end position="810"/>
    </location>
</feature>
<evidence type="ECO:0000259" key="6">
    <source>
        <dbReference type="Pfam" id="PF01103"/>
    </source>
</evidence>
<accession>A0A5N1INX8</accession>
<comment type="subcellular location">
    <subcellularLocation>
        <location evidence="1">Membrane</location>
    </subcellularLocation>
</comment>
<keyword evidence="9" id="KW-1185">Reference proteome</keyword>
<dbReference type="AlphaFoldDB" id="A0A5N1INX8"/>
<proteinExistence type="predicted"/>
<keyword evidence="3" id="KW-0732">Signal</keyword>
<dbReference type="PANTHER" id="PTHR12815:SF47">
    <property type="entry name" value="TRANSLOCATION AND ASSEMBLY MODULE SUBUNIT TAMA"/>
    <property type="match status" value="1"/>
</dbReference>
<gene>
    <name evidence="8" type="ORF">F0P94_18350</name>
</gene>
<evidence type="ECO:0000313" key="8">
    <source>
        <dbReference type="EMBL" id="KAA9325190.1"/>
    </source>
</evidence>